<evidence type="ECO:0000313" key="1">
    <source>
        <dbReference type="EMBL" id="SIT19270.1"/>
    </source>
</evidence>
<dbReference type="Gene3D" id="2.30.110.10">
    <property type="entry name" value="Electron Transport, Fmn-binding Protein, Chain A"/>
    <property type="match status" value="1"/>
</dbReference>
<dbReference type="Proteomes" id="UP000186795">
    <property type="component" value="Unassembled WGS sequence"/>
</dbReference>
<sequence length="204" mass="23687">MYIPKKYKVTDVNELLDFVETNAFATIVTMKDNKPIATHLPLRLSKKEDTYYLTGHFAYGNPQWRTLAENDQVLVMFQGPHAYISSSWYSHEDVPTWDYQAVHIYGKASVLEKEELVKDLTGMLEKYEAHREHPVLWDTLSPSLLERELKGIVGFQVKIEDIQASYKLSQNQNDTDFHNIIENLQKEGDPNARAIAEQMKKLRK</sequence>
<proteinExistence type="predicted"/>
<dbReference type="Pfam" id="PF04299">
    <property type="entry name" value="FMN_bind_2"/>
    <property type="match status" value="1"/>
</dbReference>
<evidence type="ECO:0000313" key="2">
    <source>
        <dbReference type="Proteomes" id="UP000186795"/>
    </source>
</evidence>
<reference evidence="2" key="1">
    <citation type="submission" date="2017-01" db="EMBL/GenBank/DDBJ databases">
        <authorList>
            <person name="Varghese N."/>
            <person name="Submissions S."/>
        </authorList>
    </citation>
    <scope>NUCLEOTIDE SEQUENCE [LARGE SCALE GENOMIC DNA]</scope>
    <source>
        <strain evidence="2">DSM 45196</strain>
    </source>
</reference>
<organism evidence="1 2">
    <name type="scientific">Kroppenstedtia eburnea</name>
    <dbReference type="NCBI Taxonomy" id="714067"/>
    <lineage>
        <taxon>Bacteria</taxon>
        <taxon>Bacillati</taxon>
        <taxon>Bacillota</taxon>
        <taxon>Bacilli</taxon>
        <taxon>Bacillales</taxon>
        <taxon>Thermoactinomycetaceae</taxon>
        <taxon>Kroppenstedtia</taxon>
    </lineage>
</organism>
<keyword evidence="2" id="KW-1185">Reference proteome</keyword>
<dbReference type="PANTHER" id="PTHR35802">
    <property type="entry name" value="PROTEASE SYNTHASE AND SPORULATION PROTEIN PAI 2"/>
    <property type="match status" value="1"/>
</dbReference>
<accession>A0A1N7Q8T6</accession>
<dbReference type="PANTHER" id="PTHR35802:SF1">
    <property type="entry name" value="PROTEASE SYNTHASE AND SPORULATION PROTEIN PAI 2"/>
    <property type="match status" value="1"/>
</dbReference>
<dbReference type="SUPFAM" id="SSF50475">
    <property type="entry name" value="FMN-binding split barrel"/>
    <property type="match status" value="1"/>
</dbReference>
<dbReference type="RefSeq" id="WP_009709277.1">
    <property type="nucleotide sequence ID" value="NZ_CP048103.1"/>
</dbReference>
<name>A0A1N7Q8T6_9BACL</name>
<dbReference type="InterPro" id="IPR007396">
    <property type="entry name" value="TR_PAI2-type"/>
</dbReference>
<dbReference type="PIRSF" id="PIRSF010372">
    <property type="entry name" value="PaiB"/>
    <property type="match status" value="1"/>
</dbReference>
<gene>
    <name evidence="1" type="ORF">SAMN05421790_12117</name>
</gene>
<dbReference type="InterPro" id="IPR012349">
    <property type="entry name" value="Split_barrel_FMN-bd"/>
</dbReference>
<protein>
    <submittedName>
        <fullName evidence="1">Negative transcriptional regulator, PaiB family</fullName>
    </submittedName>
</protein>
<dbReference type="OrthoDB" id="9794948at2"/>
<dbReference type="AlphaFoldDB" id="A0A1N7Q8T6"/>
<dbReference type="EMBL" id="FTOD01000021">
    <property type="protein sequence ID" value="SIT19270.1"/>
    <property type="molecule type" value="Genomic_DNA"/>
</dbReference>